<dbReference type="STRING" id="41431.PCC8801_2452"/>
<name>B7K3S2_RIPO1</name>
<reference evidence="2" key="1">
    <citation type="journal article" date="2011" name="MBio">
        <title>Novel metabolic attributes of the genus Cyanothece, comprising a group of unicellular nitrogen-fixing Cyanobacteria.</title>
        <authorList>
            <person name="Bandyopadhyay A."/>
            <person name="Elvitigala T."/>
            <person name="Welsh E."/>
            <person name="Stockel J."/>
            <person name="Liberton M."/>
            <person name="Min H."/>
            <person name="Sherman L.A."/>
            <person name="Pakrasi H.B."/>
        </authorList>
    </citation>
    <scope>NUCLEOTIDE SEQUENCE [LARGE SCALE GENOMIC DNA]</scope>
    <source>
        <strain evidence="2">PCC 8801</strain>
    </source>
</reference>
<keyword evidence="2" id="KW-1185">Reference proteome</keyword>
<organism evidence="1 2">
    <name type="scientific">Rippkaea orientalis (strain PCC 8801 / RF-1)</name>
    <name type="common">Cyanothece sp. (strain PCC 8801)</name>
    <dbReference type="NCBI Taxonomy" id="41431"/>
    <lineage>
        <taxon>Bacteria</taxon>
        <taxon>Bacillati</taxon>
        <taxon>Cyanobacteriota</taxon>
        <taxon>Cyanophyceae</taxon>
        <taxon>Oscillatoriophycideae</taxon>
        <taxon>Chroococcales</taxon>
        <taxon>Aphanothecaceae</taxon>
        <taxon>Rippkaea</taxon>
        <taxon>Rippkaea orientalis</taxon>
    </lineage>
</organism>
<sequence length="182" mass="20756">MSNSTAIAPFRLVGQLESFVMKDGDKVKYLRVSVTPREFWVKIPKQLRQALSPHLTPGVWVEVQGTRETKGKMGEFKLKANRIQQLTQPESPYVIILPENTDKKRILVCQKSSCWKRGGETLCQQLETKLCDRGLGDQVEIKLTGCLKQCKNGPNVVVLPDKARYSQVHPRQVDKLLEKHFK</sequence>
<dbReference type="CDD" id="cd02980">
    <property type="entry name" value="TRX_Fd_family"/>
    <property type="match status" value="1"/>
</dbReference>
<dbReference type="Proteomes" id="UP000008204">
    <property type="component" value="Chromosome"/>
</dbReference>
<dbReference type="HOGENOM" id="CLU_097183_0_0_3"/>
<dbReference type="OrthoDB" id="465045at2"/>
<evidence type="ECO:0000313" key="1">
    <source>
        <dbReference type="EMBL" id="ACK66462.1"/>
    </source>
</evidence>
<dbReference type="SUPFAM" id="SSF52833">
    <property type="entry name" value="Thioredoxin-like"/>
    <property type="match status" value="1"/>
</dbReference>
<protein>
    <submittedName>
        <fullName evidence="1">Iron-sulfur cluster-binding protein like protein</fullName>
    </submittedName>
</protein>
<accession>B7K3S2</accession>
<dbReference type="EMBL" id="CP001287">
    <property type="protein sequence ID" value="ACK66462.1"/>
    <property type="molecule type" value="Genomic_DNA"/>
</dbReference>
<dbReference type="Gene3D" id="3.40.30.10">
    <property type="entry name" value="Glutaredoxin"/>
    <property type="match status" value="1"/>
</dbReference>
<gene>
    <name evidence="1" type="ordered locus">PCC8801_2452</name>
</gene>
<dbReference type="KEGG" id="cyp:PCC8801_2452"/>
<dbReference type="InterPro" id="IPR036249">
    <property type="entry name" value="Thioredoxin-like_sf"/>
</dbReference>
<dbReference type="Pfam" id="PF01257">
    <property type="entry name" value="2Fe-2S_thioredx"/>
    <property type="match status" value="1"/>
</dbReference>
<evidence type="ECO:0000313" key="2">
    <source>
        <dbReference type="Proteomes" id="UP000008204"/>
    </source>
</evidence>
<proteinExistence type="predicted"/>
<dbReference type="eggNOG" id="COG3411">
    <property type="taxonomic scope" value="Bacteria"/>
</dbReference>
<dbReference type="RefSeq" id="WP_012595729.1">
    <property type="nucleotide sequence ID" value="NC_011726.1"/>
</dbReference>
<dbReference type="AlphaFoldDB" id="B7K3S2"/>